<dbReference type="KEGG" id="ncy:NOCYR_1390"/>
<dbReference type="OrthoDB" id="4571895at2"/>
<dbReference type="PROSITE" id="PS51318">
    <property type="entry name" value="TAT"/>
    <property type="match status" value="1"/>
</dbReference>
<dbReference type="EMBL" id="FO082843">
    <property type="protein sequence ID" value="CCF62186.1"/>
    <property type="molecule type" value="Genomic_DNA"/>
</dbReference>
<gene>
    <name evidence="3" type="ordered locus">NOCYR_1390</name>
</gene>
<feature type="region of interest" description="Disordered" evidence="1">
    <location>
        <begin position="38"/>
        <end position="114"/>
    </location>
</feature>
<dbReference type="InterPro" id="IPR006311">
    <property type="entry name" value="TAT_signal"/>
</dbReference>
<dbReference type="AlphaFoldDB" id="H6R6M3"/>
<feature type="chain" id="PRO_5039462680" evidence="2">
    <location>
        <begin position="32"/>
        <end position="114"/>
    </location>
</feature>
<feature type="compositionally biased region" description="Low complexity" evidence="1">
    <location>
        <begin position="38"/>
        <end position="50"/>
    </location>
</feature>
<evidence type="ECO:0000313" key="3">
    <source>
        <dbReference type="EMBL" id="CCF62186.1"/>
    </source>
</evidence>
<feature type="signal peptide" evidence="2">
    <location>
        <begin position="1"/>
        <end position="31"/>
    </location>
</feature>
<keyword evidence="4" id="KW-1185">Reference proteome</keyword>
<accession>H6R6M3</accession>
<sequence>MSSTVRRGTVRKMLATTALAGALALVPAAVAPQFAAAMPAGADSKASSQRGDGHSSRGSDGHGHGRGYGQSRGYGQGRGYGSHNHGGLRNSSSKTESDNKPGYSSRCHGECGPD</sequence>
<keyword evidence="2" id="KW-0732">Signal</keyword>
<organism evidence="3 4">
    <name type="scientific">Nocardia cyriacigeorgica (strain GUH-2)</name>
    <dbReference type="NCBI Taxonomy" id="1127134"/>
    <lineage>
        <taxon>Bacteria</taxon>
        <taxon>Bacillati</taxon>
        <taxon>Actinomycetota</taxon>
        <taxon>Actinomycetes</taxon>
        <taxon>Mycobacteriales</taxon>
        <taxon>Nocardiaceae</taxon>
        <taxon>Nocardia</taxon>
    </lineage>
</organism>
<evidence type="ECO:0000256" key="1">
    <source>
        <dbReference type="SAM" id="MobiDB-lite"/>
    </source>
</evidence>
<dbReference type="Proteomes" id="UP000008190">
    <property type="component" value="Chromosome"/>
</dbReference>
<name>H6R6M3_NOCCG</name>
<proteinExistence type="predicted"/>
<evidence type="ECO:0000256" key="2">
    <source>
        <dbReference type="SAM" id="SignalP"/>
    </source>
</evidence>
<dbReference type="HOGENOM" id="CLU_2118498_0_0_11"/>
<reference evidence="3 4" key="1">
    <citation type="journal article" date="2012" name="J. Bacteriol.">
        <title>Genome sequence of the human- and animal-pathogenic strain Nocardia cyriacigeorgica GUH-2.</title>
        <authorList>
            <person name="Zoropogui A."/>
            <person name="Pujic P."/>
            <person name="Normand P."/>
            <person name="Barbe V."/>
            <person name="Beaman B."/>
            <person name="Beaman L."/>
            <person name="Boiron P."/>
            <person name="Colinon C."/>
            <person name="Deredjian A."/>
            <person name="Graindorge A."/>
            <person name="Mangenot S."/>
            <person name="Nazaret S."/>
            <person name="Neto M."/>
            <person name="Petit S."/>
            <person name="Roche D."/>
            <person name="Vallenet D."/>
            <person name="Rodriguez-Nava V."/>
            <person name="Richard Y."/>
            <person name="Cournoyer B."/>
            <person name="Blaha D."/>
        </authorList>
    </citation>
    <scope>NUCLEOTIDE SEQUENCE [LARGE SCALE GENOMIC DNA]</scope>
    <source>
        <strain evidence="3 4">GUH-2</strain>
    </source>
</reference>
<evidence type="ECO:0000313" key="4">
    <source>
        <dbReference type="Proteomes" id="UP000008190"/>
    </source>
</evidence>
<feature type="compositionally biased region" description="Basic and acidic residues" evidence="1">
    <location>
        <begin position="51"/>
        <end position="63"/>
    </location>
</feature>
<protein>
    <submittedName>
        <fullName evidence="3">Uncharacterized protein</fullName>
    </submittedName>
</protein>
<feature type="compositionally biased region" description="Gly residues" evidence="1">
    <location>
        <begin position="66"/>
        <end position="80"/>
    </location>
</feature>
<dbReference type="RefSeq" id="WP_014349653.1">
    <property type="nucleotide sequence ID" value="NC_016887.1"/>
</dbReference>